<sequence>MLLNAGTGAVASRRAARTHNRVAAGGVLAAAWQRPPPPPSPPLGRKRRSPSPPAPPLPPSPPAPPPAFCDVAPSHLARWRFSNLSAVFPAKPEHYSANLVARHGDGGRMPSYYNGVVPRNCLVGIQATYTCMQDDNPCNYSPTVSSSYCQTACNNDAQDCSQVAGLEGHPLAARACGLFRRSQPACTHIGFTLNREQQLRAFYKLNLCMAPPGPRPLPPATPPPPPPPAEYYYV</sequence>
<dbReference type="EMBL" id="LHPF02000008">
    <property type="protein sequence ID" value="PSC73050.1"/>
    <property type="molecule type" value="Genomic_DNA"/>
</dbReference>
<dbReference type="OrthoDB" id="10594348at2759"/>
<gene>
    <name evidence="2" type="ORF">C2E20_3647</name>
</gene>
<feature type="region of interest" description="Disordered" evidence="1">
    <location>
        <begin position="1"/>
        <end position="66"/>
    </location>
</feature>
<evidence type="ECO:0000256" key="1">
    <source>
        <dbReference type="SAM" id="MobiDB-lite"/>
    </source>
</evidence>
<keyword evidence="3" id="KW-1185">Reference proteome</keyword>
<dbReference type="AlphaFoldDB" id="A0A2P6VG32"/>
<feature type="compositionally biased region" description="Pro residues" evidence="1">
    <location>
        <begin position="50"/>
        <end position="66"/>
    </location>
</feature>
<accession>A0A2P6VG32</accession>
<proteinExistence type="predicted"/>
<organism evidence="2 3">
    <name type="scientific">Micractinium conductrix</name>
    <dbReference type="NCBI Taxonomy" id="554055"/>
    <lineage>
        <taxon>Eukaryota</taxon>
        <taxon>Viridiplantae</taxon>
        <taxon>Chlorophyta</taxon>
        <taxon>core chlorophytes</taxon>
        <taxon>Trebouxiophyceae</taxon>
        <taxon>Chlorellales</taxon>
        <taxon>Chlorellaceae</taxon>
        <taxon>Chlorella clade</taxon>
        <taxon>Micractinium</taxon>
    </lineage>
</organism>
<comment type="caution">
    <text evidence="2">The sequence shown here is derived from an EMBL/GenBank/DDBJ whole genome shotgun (WGS) entry which is preliminary data.</text>
</comment>
<feature type="region of interest" description="Disordered" evidence="1">
    <location>
        <begin position="215"/>
        <end position="234"/>
    </location>
</feature>
<name>A0A2P6VG32_9CHLO</name>
<evidence type="ECO:0000313" key="2">
    <source>
        <dbReference type="EMBL" id="PSC73050.1"/>
    </source>
</evidence>
<evidence type="ECO:0000313" key="3">
    <source>
        <dbReference type="Proteomes" id="UP000239649"/>
    </source>
</evidence>
<dbReference type="Proteomes" id="UP000239649">
    <property type="component" value="Unassembled WGS sequence"/>
</dbReference>
<protein>
    <submittedName>
        <fullName evidence="2">Uncharacterized protein</fullName>
    </submittedName>
</protein>
<reference evidence="2 3" key="1">
    <citation type="journal article" date="2018" name="Plant J.">
        <title>Genome sequences of Chlorella sorokiniana UTEX 1602 and Micractinium conductrix SAG 241.80: implications to maltose excretion by a green alga.</title>
        <authorList>
            <person name="Arriola M.B."/>
            <person name="Velmurugan N."/>
            <person name="Zhang Y."/>
            <person name="Plunkett M.H."/>
            <person name="Hondzo H."/>
            <person name="Barney B.M."/>
        </authorList>
    </citation>
    <scope>NUCLEOTIDE SEQUENCE [LARGE SCALE GENOMIC DNA]</scope>
    <source>
        <strain evidence="2 3">SAG 241.80</strain>
    </source>
</reference>